<dbReference type="Proteomes" id="UP000288859">
    <property type="component" value="Unassembled WGS sequence"/>
</dbReference>
<sequence>MQYSAILVSLLAATGALAAPSSRRSVDNEIRVALSDLGETGAQVTFKEGVRDVQVPALSGPFATLEVRLGKGVAQQDLRCQALDESGNPIVGVRGANVDITFADGGNGPWTFKKPSLVSKVICDPAFKKISPGALDVRVVLQNQATELGTQTVLTSGVRAESSPQGSTGPYETVELRVGELVDPSYRCKVLDHKGRAITLTRGANVDTTFGDGGNGPWTFDKTRSVSSIICDPTFVKAA</sequence>
<evidence type="ECO:0000256" key="1">
    <source>
        <dbReference type="SAM" id="SignalP"/>
    </source>
</evidence>
<proteinExistence type="predicted"/>
<name>A0A438N1Y3_EXOME</name>
<gene>
    <name evidence="2" type="ORF">B0A52_06385</name>
</gene>
<protein>
    <recommendedName>
        <fullName evidence="4">Ubiquitin 3 binding protein But2 C-terminal domain-containing protein</fullName>
    </recommendedName>
</protein>
<dbReference type="OrthoDB" id="4132046at2759"/>
<comment type="caution">
    <text evidence="2">The sequence shown here is derived from an EMBL/GenBank/DDBJ whole genome shotgun (WGS) entry which is preliminary data.</text>
</comment>
<evidence type="ECO:0008006" key="4">
    <source>
        <dbReference type="Google" id="ProtNLM"/>
    </source>
</evidence>
<organism evidence="2 3">
    <name type="scientific">Exophiala mesophila</name>
    <name type="common">Black yeast-like fungus</name>
    <dbReference type="NCBI Taxonomy" id="212818"/>
    <lineage>
        <taxon>Eukaryota</taxon>
        <taxon>Fungi</taxon>
        <taxon>Dikarya</taxon>
        <taxon>Ascomycota</taxon>
        <taxon>Pezizomycotina</taxon>
        <taxon>Eurotiomycetes</taxon>
        <taxon>Chaetothyriomycetidae</taxon>
        <taxon>Chaetothyriales</taxon>
        <taxon>Herpotrichiellaceae</taxon>
        <taxon>Exophiala</taxon>
    </lineage>
</organism>
<evidence type="ECO:0000313" key="3">
    <source>
        <dbReference type="Proteomes" id="UP000288859"/>
    </source>
</evidence>
<feature type="signal peptide" evidence="1">
    <location>
        <begin position="1"/>
        <end position="18"/>
    </location>
</feature>
<dbReference type="VEuPathDB" id="FungiDB:PV10_06210"/>
<dbReference type="EMBL" id="NAJM01000027">
    <property type="protein sequence ID" value="RVX69740.1"/>
    <property type="molecule type" value="Genomic_DNA"/>
</dbReference>
<feature type="chain" id="PRO_5018968425" description="Ubiquitin 3 binding protein But2 C-terminal domain-containing protein" evidence="1">
    <location>
        <begin position="19"/>
        <end position="239"/>
    </location>
</feature>
<dbReference type="AlphaFoldDB" id="A0A438N1Y3"/>
<accession>A0A438N1Y3</accession>
<evidence type="ECO:0000313" key="2">
    <source>
        <dbReference type="EMBL" id="RVX69740.1"/>
    </source>
</evidence>
<keyword evidence="1" id="KW-0732">Signal</keyword>
<reference evidence="2 3" key="1">
    <citation type="submission" date="2017-03" db="EMBL/GenBank/DDBJ databases">
        <title>Genomes of endolithic fungi from Antarctica.</title>
        <authorList>
            <person name="Coleine C."/>
            <person name="Masonjones S."/>
            <person name="Stajich J.E."/>
        </authorList>
    </citation>
    <scope>NUCLEOTIDE SEQUENCE [LARGE SCALE GENOMIC DNA]</scope>
    <source>
        <strain evidence="2 3">CCFEE 6314</strain>
    </source>
</reference>